<dbReference type="HOGENOM" id="CLU_013584_12_2_5"/>
<dbReference type="EMBL" id="CP000471">
    <property type="protein sequence ID" value="ABK44485.1"/>
    <property type="molecule type" value="Genomic_DNA"/>
</dbReference>
<dbReference type="SUPFAM" id="SSF56672">
    <property type="entry name" value="DNA/RNA polymerases"/>
    <property type="match status" value="1"/>
</dbReference>
<gene>
    <name evidence="2" type="ordered locus">Mmc1_1983</name>
</gene>
<keyword evidence="2" id="KW-0695">RNA-directed DNA polymerase</keyword>
<sequence>MNATKAFDIPKELVWQAYLDVKRSSGGPGLDGLTMEAFEEDLKNQLYRLWNRMSSGSYFPPPVMRVEIPKSDGGVRGLGIPTIGDRIAQAVVKRYLEPLVEPKIP</sequence>
<dbReference type="AlphaFoldDB" id="A0L942"/>
<organism evidence="2 3">
    <name type="scientific">Magnetococcus marinus (strain ATCC BAA-1437 / JCM 17883 / MC-1)</name>
    <dbReference type="NCBI Taxonomy" id="156889"/>
    <lineage>
        <taxon>Bacteria</taxon>
        <taxon>Pseudomonadati</taxon>
        <taxon>Pseudomonadota</taxon>
        <taxon>Magnetococcia</taxon>
        <taxon>Magnetococcales</taxon>
        <taxon>Magnetococcaceae</taxon>
        <taxon>Magnetococcus</taxon>
    </lineage>
</organism>
<comment type="similarity">
    <text evidence="1">Belongs to the bacterial reverse transcriptase family.</text>
</comment>
<evidence type="ECO:0000313" key="2">
    <source>
        <dbReference type="EMBL" id="ABK44485.1"/>
    </source>
</evidence>
<dbReference type="InterPro" id="IPR051083">
    <property type="entry name" value="GrpII_Intron_Splice-Mob/Def"/>
</dbReference>
<evidence type="ECO:0000256" key="1">
    <source>
        <dbReference type="ARBA" id="ARBA00034120"/>
    </source>
</evidence>
<dbReference type="InterPro" id="IPR043502">
    <property type="entry name" value="DNA/RNA_pol_sf"/>
</dbReference>
<keyword evidence="3" id="KW-1185">Reference proteome</keyword>
<dbReference type="Proteomes" id="UP000002586">
    <property type="component" value="Chromosome"/>
</dbReference>
<proteinExistence type="inferred from homology"/>
<protein>
    <submittedName>
        <fullName evidence="2">Reverse transcriptase/retron type</fullName>
    </submittedName>
</protein>
<dbReference type="eggNOG" id="COG3344">
    <property type="taxonomic scope" value="Bacteria"/>
</dbReference>
<name>A0L942_MAGMM</name>
<keyword evidence="2" id="KW-0548">Nucleotidyltransferase</keyword>
<evidence type="ECO:0000313" key="3">
    <source>
        <dbReference type="Proteomes" id="UP000002586"/>
    </source>
</evidence>
<dbReference type="PANTHER" id="PTHR34047:SF3">
    <property type="entry name" value="BLR2052 PROTEIN"/>
    <property type="match status" value="1"/>
</dbReference>
<dbReference type="GO" id="GO:0003964">
    <property type="term" value="F:RNA-directed DNA polymerase activity"/>
    <property type="evidence" value="ECO:0007669"/>
    <property type="project" value="UniProtKB-KW"/>
</dbReference>
<accession>A0L942</accession>
<dbReference type="KEGG" id="mgm:Mmc1_1983"/>
<dbReference type="PANTHER" id="PTHR34047">
    <property type="entry name" value="NUCLEAR INTRON MATURASE 1, MITOCHONDRIAL-RELATED"/>
    <property type="match status" value="1"/>
</dbReference>
<reference evidence="2 3" key="2">
    <citation type="journal article" date="2012" name="Int. J. Syst. Evol. Microbiol.">
        <title>Magnetococcus marinus gen. nov., sp. nov., a marine, magnetotactic bacterium that represents a novel lineage (Magnetococcaceae fam. nov.; Magnetococcales ord. nov.) at the base of the Alphaproteobacteria.</title>
        <authorList>
            <person name="Bazylinski D.A."/>
            <person name="Williams T.J."/>
            <person name="Lefevre C.T."/>
            <person name="Berg R.J."/>
            <person name="Zhang C.L."/>
            <person name="Bowser S.S."/>
            <person name="Dean A.J."/>
            <person name="Beveridge T.J."/>
        </authorList>
    </citation>
    <scope>NUCLEOTIDE SEQUENCE [LARGE SCALE GENOMIC DNA]</scope>
    <source>
        <strain evidence="3">ATCC BAA-1437 / JCM 17883 / MC-1</strain>
    </source>
</reference>
<keyword evidence="2" id="KW-0808">Transferase</keyword>
<reference evidence="3" key="1">
    <citation type="journal article" date="2009" name="Appl. Environ. Microbiol.">
        <title>Complete genome sequence of the chemolithoautotrophic marine magnetotactic coccus strain MC-1.</title>
        <authorList>
            <person name="Schubbe S."/>
            <person name="Williams T.J."/>
            <person name="Xie G."/>
            <person name="Kiss H.E."/>
            <person name="Brettin T.S."/>
            <person name="Martinez D."/>
            <person name="Ross C.A."/>
            <person name="Schuler D."/>
            <person name="Cox B.L."/>
            <person name="Nealson K.H."/>
            <person name="Bazylinski D.A."/>
        </authorList>
    </citation>
    <scope>NUCLEOTIDE SEQUENCE [LARGE SCALE GENOMIC DNA]</scope>
    <source>
        <strain evidence="3">ATCC BAA-1437 / JCM 17883 / MC-1</strain>
    </source>
</reference>
<dbReference type="STRING" id="156889.Mmc1_1983"/>